<dbReference type="PANTHER" id="PTHR31078:SF1">
    <property type="entry name" value="CILIA- AND FLAGELLA-ASSOCIATED PROTEIN 300"/>
    <property type="match status" value="1"/>
</dbReference>
<name>A0AAE0VMB8_9BIVA</name>
<keyword evidence="5" id="KW-0963">Cytoplasm</keyword>
<organism evidence="8 9">
    <name type="scientific">Potamilus streckersoni</name>
    <dbReference type="NCBI Taxonomy" id="2493646"/>
    <lineage>
        <taxon>Eukaryota</taxon>
        <taxon>Metazoa</taxon>
        <taxon>Spiralia</taxon>
        <taxon>Lophotrochozoa</taxon>
        <taxon>Mollusca</taxon>
        <taxon>Bivalvia</taxon>
        <taxon>Autobranchia</taxon>
        <taxon>Heteroconchia</taxon>
        <taxon>Palaeoheterodonta</taxon>
        <taxon>Unionida</taxon>
        <taxon>Unionoidea</taxon>
        <taxon>Unionidae</taxon>
        <taxon>Ambleminae</taxon>
        <taxon>Lampsilini</taxon>
        <taxon>Potamilus</taxon>
    </lineage>
</organism>
<proteinExistence type="inferred from homology"/>
<sequence length="265" mass="31285">MADRVPKFRFQLLDKKKFNSIEDKTNQEYLIKWSLKESLKAQMFSFDQSFQPYEKDTFVLDFFKDPNVISTLQVASDKGKSTPLCIAADKVSVEVVPCRVLSMSFFDRLYDHEIVRESGHIHKCLDEYYEGIQISDELRKVLLLEESDNYEIFNESDREEFLFRLFKHLCIGGAVCQYEDTIDPYLNITKLLYKDIVSVQKNPETKELSIISSVFKVTAMYDFRKEGRKKKSKMLVRSQFFRKTFLVSHYCLNLLTFHNTIVFKL</sequence>
<evidence type="ECO:0000256" key="6">
    <source>
        <dbReference type="ARBA" id="ARBA00023212"/>
    </source>
</evidence>
<evidence type="ECO:0000256" key="5">
    <source>
        <dbReference type="ARBA" id="ARBA00022490"/>
    </source>
</evidence>
<gene>
    <name evidence="8" type="ORF">CHS0354_009162</name>
</gene>
<reference evidence="8" key="1">
    <citation type="journal article" date="2021" name="Genome Biol. Evol.">
        <title>A High-Quality Reference Genome for a Parasitic Bivalve with Doubly Uniparental Inheritance (Bivalvia: Unionida).</title>
        <authorList>
            <person name="Smith C.H."/>
        </authorList>
    </citation>
    <scope>NUCLEOTIDE SEQUENCE</scope>
    <source>
        <strain evidence="8">CHS0354</strain>
    </source>
</reference>
<keyword evidence="6" id="KW-0206">Cytoskeleton</keyword>
<dbReference type="PANTHER" id="PTHR31078">
    <property type="entry name" value="CILIA- AND FLAGELLA-ASSOCIATED PROTEIN 300"/>
    <property type="match status" value="1"/>
</dbReference>
<evidence type="ECO:0000256" key="4">
    <source>
        <dbReference type="ARBA" id="ARBA00022174"/>
    </source>
</evidence>
<evidence type="ECO:0000313" key="9">
    <source>
        <dbReference type="Proteomes" id="UP001195483"/>
    </source>
</evidence>
<reference evidence="8" key="3">
    <citation type="submission" date="2023-05" db="EMBL/GenBank/DDBJ databases">
        <authorList>
            <person name="Smith C.H."/>
        </authorList>
    </citation>
    <scope>NUCLEOTIDE SEQUENCE</scope>
    <source>
        <strain evidence="8">CHS0354</strain>
        <tissue evidence="8">Mantle</tissue>
    </source>
</reference>
<evidence type="ECO:0000256" key="3">
    <source>
        <dbReference type="ARBA" id="ARBA00009205"/>
    </source>
</evidence>
<evidence type="ECO:0000256" key="7">
    <source>
        <dbReference type="ARBA" id="ARBA00023273"/>
    </source>
</evidence>
<comment type="subcellular location">
    <subcellularLocation>
        <location evidence="2">Cytoplasm</location>
        <location evidence="2">Cytoskeleton</location>
        <location evidence="2">Cilium axoneme</location>
    </subcellularLocation>
</comment>
<accession>A0AAE0VMB8</accession>
<dbReference type="InterPro" id="IPR029416">
    <property type="entry name" value="CFAP300"/>
</dbReference>
<reference evidence="8" key="2">
    <citation type="journal article" date="2021" name="Genome Biol. Evol.">
        <title>Developing a high-quality reference genome for a parasitic bivalve with doubly uniparental inheritance (Bivalvia: Unionida).</title>
        <authorList>
            <person name="Smith C.H."/>
        </authorList>
    </citation>
    <scope>NUCLEOTIDE SEQUENCE</scope>
    <source>
        <strain evidence="8">CHS0354</strain>
        <tissue evidence="8">Mantle</tissue>
    </source>
</reference>
<protein>
    <recommendedName>
        <fullName evidence="4">Cilia- and flagella-associated protein 300</fullName>
    </recommendedName>
</protein>
<comment type="similarity">
    <text evidence="3">Belongs to the CFAP300 family.</text>
</comment>
<dbReference type="GO" id="GO:0005930">
    <property type="term" value="C:axoneme"/>
    <property type="evidence" value="ECO:0007669"/>
    <property type="project" value="UniProtKB-SubCell"/>
</dbReference>
<evidence type="ECO:0000313" key="8">
    <source>
        <dbReference type="EMBL" id="KAK3582107.1"/>
    </source>
</evidence>
<keyword evidence="9" id="KW-1185">Reference proteome</keyword>
<keyword evidence="7" id="KW-0966">Cell projection</keyword>
<dbReference type="EMBL" id="JAEAOA010000595">
    <property type="protein sequence ID" value="KAK3582107.1"/>
    <property type="molecule type" value="Genomic_DNA"/>
</dbReference>
<dbReference type="Proteomes" id="UP001195483">
    <property type="component" value="Unassembled WGS sequence"/>
</dbReference>
<evidence type="ECO:0000256" key="2">
    <source>
        <dbReference type="ARBA" id="ARBA00004430"/>
    </source>
</evidence>
<comment type="caution">
    <text evidence="8">The sequence shown here is derived from an EMBL/GenBank/DDBJ whole genome shotgun (WGS) entry which is preliminary data.</text>
</comment>
<dbReference type="Pfam" id="PF14926">
    <property type="entry name" value="CFAP300"/>
    <property type="match status" value="1"/>
</dbReference>
<evidence type="ECO:0000256" key="1">
    <source>
        <dbReference type="ARBA" id="ARBA00002404"/>
    </source>
</evidence>
<dbReference type="AlphaFoldDB" id="A0AAE0VMB8"/>
<comment type="function">
    <text evidence="1">Cilium- and flagellum-specific protein that plays a role in axonemal structure organization and motility. May play a role in outer and inner dynein arm assembly.</text>
</comment>